<accession>A0A7C2WRA5</accession>
<gene>
    <name evidence="1" type="ORF">ENP13_06700</name>
</gene>
<proteinExistence type="predicted"/>
<sequence length="98" mass="11237">MRYLAETRLPADEVLTRAERAFGPRSRLGLTSSEGMPNRRAFLGGGGHIVVTTRREGDRTRITLETREYDREVQQFLEELPGPPGWLDRLLSRLRRAT</sequence>
<dbReference type="AlphaFoldDB" id="A0A7C2WRA5"/>
<reference evidence="1" key="1">
    <citation type="journal article" date="2020" name="mSystems">
        <title>Genome- and Community-Level Interaction Insights into Carbon Utilization and Element Cycling Functions of Hydrothermarchaeota in Hydrothermal Sediment.</title>
        <authorList>
            <person name="Zhou Z."/>
            <person name="Liu Y."/>
            <person name="Xu W."/>
            <person name="Pan J."/>
            <person name="Luo Z.H."/>
            <person name="Li M."/>
        </authorList>
    </citation>
    <scope>NUCLEOTIDE SEQUENCE [LARGE SCALE GENOMIC DNA]</scope>
    <source>
        <strain evidence="1">SpSt-192</strain>
    </source>
</reference>
<name>A0A7C2WRA5_9BACT</name>
<protein>
    <submittedName>
        <fullName evidence="1">Uncharacterized protein</fullName>
    </submittedName>
</protein>
<comment type="caution">
    <text evidence="1">The sequence shown here is derived from an EMBL/GenBank/DDBJ whole genome shotgun (WGS) entry which is preliminary data.</text>
</comment>
<dbReference type="EMBL" id="DSID01000504">
    <property type="protein sequence ID" value="HEX70917.1"/>
    <property type="molecule type" value="Genomic_DNA"/>
</dbReference>
<evidence type="ECO:0000313" key="1">
    <source>
        <dbReference type="EMBL" id="HEX70917.1"/>
    </source>
</evidence>
<organism evidence="1">
    <name type="scientific">Thermorudis sp</name>
    <dbReference type="NCBI Taxonomy" id="1969470"/>
    <lineage>
        <taxon>Bacteria</taxon>
        <taxon>Pseudomonadati</taxon>
        <taxon>Thermomicrobiota</taxon>
        <taxon>Thermomicrobia</taxon>
        <taxon>Thermomicrobia incertae sedis</taxon>
        <taxon>Thermorudis</taxon>
    </lineage>
</organism>